<dbReference type="RefSeq" id="WP_097188021.1">
    <property type="nucleotide sequence ID" value="NZ_OBQK01000005.1"/>
</dbReference>
<organism evidence="1 2">
    <name type="scientific">Ornithinimicrobium cerasi</name>
    <dbReference type="NCBI Taxonomy" id="2248773"/>
    <lineage>
        <taxon>Bacteria</taxon>
        <taxon>Bacillati</taxon>
        <taxon>Actinomycetota</taxon>
        <taxon>Actinomycetes</taxon>
        <taxon>Micrococcales</taxon>
        <taxon>Ornithinimicrobiaceae</taxon>
        <taxon>Ornithinimicrobium</taxon>
    </lineage>
</organism>
<name>A0A285VN58_9MICO</name>
<gene>
    <name evidence="1" type="ORF">SAMN05421879_105114</name>
</gene>
<sequence>MLIADVMALVVPPVTDLLRRSRTRGGTDAVQPMFPTIIALRNDRVVAAVSTPRMEATLSCASTLSVGVGASVLVVAAEAVVNGSPAVAYTVMTRDRRGKLVLQKVEGEGEELRLSRPVDGGEPGDPTILRALAEAVGHEPLSVSSVARKDTGGTFGEETFLPPEQGRVVVDAGTVRTLQQRVEQIGGRALYVARSPEAARLALEAGMPRRCLLGDGDSHTDSDTDGA</sequence>
<protein>
    <submittedName>
        <fullName evidence="1">Uncharacterized protein</fullName>
    </submittedName>
</protein>
<proteinExistence type="predicted"/>
<reference evidence="2" key="1">
    <citation type="submission" date="2017-08" db="EMBL/GenBank/DDBJ databases">
        <authorList>
            <person name="Varghese N."/>
            <person name="Submissions S."/>
        </authorList>
    </citation>
    <scope>NUCLEOTIDE SEQUENCE [LARGE SCALE GENOMIC DNA]</scope>
    <source>
        <strain evidence="2">USBA17B2</strain>
    </source>
</reference>
<dbReference type="Proteomes" id="UP000219688">
    <property type="component" value="Unassembled WGS sequence"/>
</dbReference>
<dbReference type="AlphaFoldDB" id="A0A285VN58"/>
<accession>A0A285VN58</accession>
<evidence type="ECO:0000313" key="1">
    <source>
        <dbReference type="EMBL" id="SOC55499.1"/>
    </source>
</evidence>
<dbReference type="EMBL" id="OBQK01000005">
    <property type="protein sequence ID" value="SOC55499.1"/>
    <property type="molecule type" value="Genomic_DNA"/>
</dbReference>
<keyword evidence="2" id="KW-1185">Reference proteome</keyword>
<evidence type="ECO:0000313" key="2">
    <source>
        <dbReference type="Proteomes" id="UP000219688"/>
    </source>
</evidence>